<organism evidence="3 4">
    <name type="scientific">Octopus sinensis</name>
    <name type="common">East Asian common octopus</name>
    <dbReference type="NCBI Taxonomy" id="2607531"/>
    <lineage>
        <taxon>Eukaryota</taxon>
        <taxon>Metazoa</taxon>
        <taxon>Spiralia</taxon>
        <taxon>Lophotrochozoa</taxon>
        <taxon>Mollusca</taxon>
        <taxon>Cephalopoda</taxon>
        <taxon>Coleoidea</taxon>
        <taxon>Octopodiformes</taxon>
        <taxon>Octopoda</taxon>
        <taxon>Incirrata</taxon>
        <taxon>Octopodidae</taxon>
        <taxon>Octopus</taxon>
    </lineage>
</organism>
<keyword evidence="3" id="KW-1185">Reference proteome</keyword>
<gene>
    <name evidence="4" type="primary">LOC115221590</name>
</gene>
<dbReference type="PANTHER" id="PTHR11852:SF0">
    <property type="entry name" value="PLATELET-ACTIVATING FACTOR ACETYLHYDROLASE IB SUBUNIT BETA HOMOLOG"/>
    <property type="match status" value="1"/>
</dbReference>
<dbReference type="Pfam" id="PF13472">
    <property type="entry name" value="Lipase_GDSL_2"/>
    <property type="match status" value="1"/>
</dbReference>
<dbReference type="AlphaFoldDB" id="A0A6P7TC52"/>
<dbReference type="Gene3D" id="3.40.50.1110">
    <property type="entry name" value="SGNH hydrolase"/>
    <property type="match status" value="1"/>
</dbReference>
<sequence length="184" mass="20750">MFEPLHSLNFSIGGDQTQNLLWRLCNGELNDIQPKIIVILIGTNNHDHTAEEVSEGIMKIAQTIAEKQPQSNIIVMGIPPRGKFPNPLRDKIKQINKLLSTQVSSVPNASYLHVDEHSFVNHVNGTISHHDMYDYLHFTRTGYQKLCEPLWEEIQQLMQTYVKVESTSADTASIAGELASDRTI</sequence>
<evidence type="ECO:0000256" key="1">
    <source>
        <dbReference type="ARBA" id="ARBA00038184"/>
    </source>
</evidence>
<dbReference type="InterPro" id="IPR036514">
    <property type="entry name" value="SGNH_hydro_sf"/>
</dbReference>
<dbReference type="PANTHER" id="PTHR11852">
    <property type="entry name" value="PLATELET-ACTIVATING FACTOR ACETYLHYDROLASE"/>
    <property type="match status" value="1"/>
</dbReference>
<evidence type="ECO:0000313" key="4">
    <source>
        <dbReference type="RefSeq" id="XP_029647652.2"/>
    </source>
</evidence>
<dbReference type="SUPFAM" id="SSF52266">
    <property type="entry name" value="SGNH hydrolase"/>
    <property type="match status" value="1"/>
</dbReference>
<dbReference type="Proteomes" id="UP000515154">
    <property type="component" value="Linkage group LG18"/>
</dbReference>
<name>A0A6P7TC52_9MOLL</name>
<proteinExistence type="inferred from homology"/>
<comment type="similarity">
    <text evidence="1">Belongs to the 'GDSL' lipolytic enzyme family. Platelet-activating factor acetylhydrolase IB beta/gamma subunits subfamily.</text>
</comment>
<dbReference type="RefSeq" id="XP_029647652.2">
    <property type="nucleotide sequence ID" value="XM_029791792.2"/>
</dbReference>
<evidence type="ECO:0000313" key="3">
    <source>
        <dbReference type="Proteomes" id="UP000515154"/>
    </source>
</evidence>
<evidence type="ECO:0000259" key="2">
    <source>
        <dbReference type="Pfam" id="PF13472"/>
    </source>
</evidence>
<feature type="domain" description="SGNH hydrolase-type esterase" evidence="2">
    <location>
        <begin position="9"/>
        <end position="144"/>
    </location>
</feature>
<dbReference type="InterPro" id="IPR013830">
    <property type="entry name" value="SGNH_hydro"/>
</dbReference>
<accession>A0A6P7TC52</accession>
<reference evidence="4" key="1">
    <citation type="submission" date="2025-08" db="UniProtKB">
        <authorList>
            <consortium name="RefSeq"/>
        </authorList>
    </citation>
    <scope>IDENTIFICATION</scope>
</reference>
<dbReference type="KEGG" id="osn:115221590"/>
<protein>
    <submittedName>
        <fullName evidence="4">Platelet-activating factor acetylhydrolase IB subunit gamma</fullName>
    </submittedName>
</protein>